<protein>
    <submittedName>
        <fullName evidence="1">Uncharacterized protein</fullName>
    </submittedName>
</protein>
<evidence type="ECO:0000313" key="1">
    <source>
        <dbReference type="EMBL" id="OCF55737.1"/>
    </source>
</evidence>
<proteinExistence type="predicted"/>
<dbReference type="Proteomes" id="UP000092583">
    <property type="component" value="Unassembled WGS sequence"/>
</dbReference>
<reference evidence="1 2" key="1">
    <citation type="submission" date="2013-07" db="EMBL/GenBank/DDBJ databases">
        <title>The Genome Sequence of Kwoniella mangroviensis CBS10435.</title>
        <authorList>
            <consortium name="The Broad Institute Genome Sequencing Platform"/>
            <person name="Cuomo C."/>
            <person name="Litvintseva A."/>
            <person name="Chen Y."/>
            <person name="Heitman J."/>
            <person name="Sun S."/>
            <person name="Springer D."/>
            <person name="Dromer F."/>
            <person name="Young S.K."/>
            <person name="Zeng Q."/>
            <person name="Gargeya S."/>
            <person name="Fitzgerald M."/>
            <person name="Abouelleil A."/>
            <person name="Alvarado L."/>
            <person name="Berlin A.M."/>
            <person name="Chapman S.B."/>
            <person name="Dewar J."/>
            <person name="Goldberg J."/>
            <person name="Griggs A."/>
            <person name="Gujja S."/>
            <person name="Hansen M."/>
            <person name="Howarth C."/>
            <person name="Imamovic A."/>
            <person name="Larimer J."/>
            <person name="McCowan C."/>
            <person name="Murphy C."/>
            <person name="Pearson M."/>
            <person name="Priest M."/>
            <person name="Roberts A."/>
            <person name="Saif S."/>
            <person name="Shea T."/>
            <person name="Sykes S."/>
            <person name="Wortman J."/>
            <person name="Nusbaum C."/>
            <person name="Birren B."/>
        </authorList>
    </citation>
    <scope>NUCLEOTIDE SEQUENCE [LARGE SCALE GENOMIC DNA]</scope>
    <source>
        <strain evidence="1 2">CBS 10435</strain>
    </source>
</reference>
<keyword evidence="2" id="KW-1185">Reference proteome</keyword>
<dbReference type="AlphaFoldDB" id="A0A1B9IJS1"/>
<dbReference type="OrthoDB" id="10645611at2759"/>
<evidence type="ECO:0000313" key="2">
    <source>
        <dbReference type="Proteomes" id="UP000092583"/>
    </source>
</evidence>
<name>A0A1B9IJS1_9TREE</name>
<sequence length="192" mass="22008">MCEGWYDDKKGCLDRVDIHGDTISGSIKGLKPLLQGVDHHCHFDHATPAEDEAQSTTPGYLDDSWTTHLPIDHPQNAYPDPDAYFDLDPDQTGMRYSMMIHNLIKPPPSDLSPELKIYTGATPQTRTRWFITLPKCYDKTRIRWIRINHVINMVIGLVMIRIPEHFDEMVGIRQGEGENAGEGLRWINWVVQ</sequence>
<organism evidence="1 2">
    <name type="scientific">Kwoniella mangroviensis CBS 10435</name>
    <dbReference type="NCBI Taxonomy" id="1331196"/>
    <lineage>
        <taxon>Eukaryota</taxon>
        <taxon>Fungi</taxon>
        <taxon>Dikarya</taxon>
        <taxon>Basidiomycota</taxon>
        <taxon>Agaricomycotina</taxon>
        <taxon>Tremellomycetes</taxon>
        <taxon>Tremellales</taxon>
        <taxon>Cryptococcaceae</taxon>
        <taxon>Kwoniella</taxon>
    </lineage>
</organism>
<gene>
    <name evidence="1" type="ORF">L486_06488</name>
</gene>
<dbReference type="EMBL" id="KI669465">
    <property type="protein sequence ID" value="OCF55737.1"/>
    <property type="molecule type" value="Genomic_DNA"/>
</dbReference>
<accession>A0A1B9IJS1</accession>
<reference evidence="2" key="2">
    <citation type="submission" date="2013-12" db="EMBL/GenBank/DDBJ databases">
        <title>Evolution of pathogenesis and genome organization in the Tremellales.</title>
        <authorList>
            <person name="Cuomo C."/>
            <person name="Litvintseva A."/>
            <person name="Heitman J."/>
            <person name="Chen Y."/>
            <person name="Sun S."/>
            <person name="Springer D."/>
            <person name="Dromer F."/>
            <person name="Young S."/>
            <person name="Zeng Q."/>
            <person name="Chapman S."/>
            <person name="Gujja S."/>
            <person name="Saif S."/>
            <person name="Birren B."/>
        </authorList>
    </citation>
    <scope>NUCLEOTIDE SEQUENCE [LARGE SCALE GENOMIC DNA]</scope>
    <source>
        <strain evidence="2">CBS 10435</strain>
    </source>
</reference>